<feature type="domain" description="Solute-binding protein family 3/N-terminal" evidence="5">
    <location>
        <begin position="23"/>
        <end position="253"/>
    </location>
</feature>
<evidence type="ECO:0000256" key="3">
    <source>
        <dbReference type="ARBA" id="ARBA00022729"/>
    </source>
</evidence>
<comment type="caution">
    <text evidence="6">The sequence shown here is derived from an EMBL/GenBank/DDBJ whole genome shotgun (WGS) entry which is preliminary data.</text>
</comment>
<dbReference type="STRING" id="45067.Llan_0432"/>
<dbReference type="AlphaFoldDB" id="A0A0W0VW62"/>
<dbReference type="PROSITE" id="PS01039">
    <property type="entry name" value="SBP_BACTERIAL_3"/>
    <property type="match status" value="1"/>
</dbReference>
<accession>A0A0W0VW62</accession>
<name>A0A0W0VW62_9GAMM</name>
<organism evidence="6 7">
    <name type="scientific">Legionella lansingensis</name>
    <dbReference type="NCBI Taxonomy" id="45067"/>
    <lineage>
        <taxon>Bacteria</taxon>
        <taxon>Pseudomonadati</taxon>
        <taxon>Pseudomonadota</taxon>
        <taxon>Gammaproteobacteria</taxon>
        <taxon>Legionellales</taxon>
        <taxon>Legionellaceae</taxon>
        <taxon>Legionella</taxon>
    </lineage>
</organism>
<dbReference type="Proteomes" id="UP000054869">
    <property type="component" value="Unassembled WGS sequence"/>
</dbReference>
<sequence length="271" mass="30888">MKGIISSILMLLFSACGYSQESPLRIGTLYFNPPFEQIFQGKKYFGFDIDILFSVCLVMKRECELVPMRFDKLLVALNKNKIDAMIVGISLMPEDPKNYLFSYPYFKSEAVFLTLQSNHLETLNNKTVGMVKNTLFPMAKNYEIVLTGKDALPPLNKFEINFKFYNNLPELLTALDNHEIDALILDAGAANFWITQTGDKYEQIGPVVHVENGMAIMTTKANGELIQQINKALLTIANNNDLLEIYQKYWQLISPDERPSAYLVMQSQLEQ</sequence>
<evidence type="ECO:0000313" key="6">
    <source>
        <dbReference type="EMBL" id="KTD24293.1"/>
    </source>
</evidence>
<dbReference type="Gene3D" id="3.40.190.10">
    <property type="entry name" value="Periplasmic binding protein-like II"/>
    <property type="match status" value="2"/>
</dbReference>
<gene>
    <name evidence="6" type="ORF">Llan_0432</name>
</gene>
<keyword evidence="7" id="KW-1185">Reference proteome</keyword>
<dbReference type="EMBL" id="LNYI01000010">
    <property type="protein sequence ID" value="KTD24293.1"/>
    <property type="molecule type" value="Genomic_DNA"/>
</dbReference>
<evidence type="ECO:0000256" key="1">
    <source>
        <dbReference type="ARBA" id="ARBA00004196"/>
    </source>
</evidence>
<comment type="similarity">
    <text evidence="2 4">Belongs to the bacterial solute-binding protein 3 family.</text>
</comment>
<evidence type="ECO:0000256" key="4">
    <source>
        <dbReference type="RuleBase" id="RU003744"/>
    </source>
</evidence>
<protein>
    <submittedName>
        <fullName evidence="6">Glutamine ABC transporter</fullName>
    </submittedName>
</protein>
<reference evidence="6 7" key="1">
    <citation type="submission" date="2015-11" db="EMBL/GenBank/DDBJ databases">
        <title>Genomic analysis of 38 Legionella species identifies large and diverse effector repertoires.</title>
        <authorList>
            <person name="Burstein D."/>
            <person name="Amaro F."/>
            <person name="Zusman T."/>
            <person name="Lifshitz Z."/>
            <person name="Cohen O."/>
            <person name="Gilbert J.A."/>
            <person name="Pupko T."/>
            <person name="Shuman H.A."/>
            <person name="Segal G."/>
        </authorList>
    </citation>
    <scope>NUCLEOTIDE SEQUENCE [LARGE SCALE GENOMIC DNA]</scope>
    <source>
        <strain evidence="6 7">ATCC 49751</strain>
    </source>
</reference>
<dbReference type="RefSeq" id="WP_081778059.1">
    <property type="nucleotide sequence ID" value="NZ_CAAAJD010000009.1"/>
</dbReference>
<dbReference type="GO" id="GO:0030313">
    <property type="term" value="C:cell envelope"/>
    <property type="evidence" value="ECO:0007669"/>
    <property type="project" value="UniProtKB-SubCell"/>
</dbReference>
<dbReference type="InterPro" id="IPR018313">
    <property type="entry name" value="SBP_3_CS"/>
</dbReference>
<dbReference type="OrthoDB" id="5638121at2"/>
<comment type="subcellular location">
    <subcellularLocation>
        <location evidence="1">Cell envelope</location>
    </subcellularLocation>
</comment>
<dbReference type="Pfam" id="PF00497">
    <property type="entry name" value="SBP_bac_3"/>
    <property type="match status" value="1"/>
</dbReference>
<dbReference type="eggNOG" id="COG0834">
    <property type="taxonomic scope" value="Bacteria"/>
</dbReference>
<dbReference type="PANTHER" id="PTHR35936">
    <property type="entry name" value="MEMBRANE-BOUND LYTIC MUREIN TRANSGLYCOSYLASE F"/>
    <property type="match status" value="1"/>
</dbReference>
<proteinExistence type="inferred from homology"/>
<dbReference type="SMART" id="SM00062">
    <property type="entry name" value="PBPb"/>
    <property type="match status" value="1"/>
</dbReference>
<dbReference type="PANTHER" id="PTHR35936:SF17">
    <property type="entry name" value="ARGININE-BINDING EXTRACELLULAR PROTEIN ARTP"/>
    <property type="match status" value="1"/>
</dbReference>
<dbReference type="InterPro" id="IPR001638">
    <property type="entry name" value="Solute-binding_3/MltF_N"/>
</dbReference>
<dbReference type="PATRIC" id="fig|45067.4.peg.455"/>
<dbReference type="PROSITE" id="PS51257">
    <property type="entry name" value="PROKAR_LIPOPROTEIN"/>
    <property type="match status" value="1"/>
</dbReference>
<dbReference type="SUPFAM" id="SSF53850">
    <property type="entry name" value="Periplasmic binding protein-like II"/>
    <property type="match status" value="1"/>
</dbReference>
<evidence type="ECO:0000256" key="2">
    <source>
        <dbReference type="ARBA" id="ARBA00010333"/>
    </source>
</evidence>
<evidence type="ECO:0000313" key="7">
    <source>
        <dbReference type="Proteomes" id="UP000054869"/>
    </source>
</evidence>
<keyword evidence="3" id="KW-0732">Signal</keyword>
<evidence type="ECO:0000259" key="5">
    <source>
        <dbReference type="SMART" id="SM00062"/>
    </source>
</evidence>